<evidence type="ECO:0000259" key="2">
    <source>
        <dbReference type="Pfam" id="PF15477"/>
    </source>
</evidence>
<feature type="compositionally biased region" description="Basic and acidic residues" evidence="1">
    <location>
        <begin position="118"/>
        <end position="148"/>
    </location>
</feature>
<feature type="compositionally biased region" description="Polar residues" evidence="1">
    <location>
        <begin position="339"/>
        <end position="350"/>
    </location>
</feature>
<feature type="compositionally biased region" description="Basic and acidic residues" evidence="1">
    <location>
        <begin position="96"/>
        <end position="109"/>
    </location>
</feature>
<protein>
    <recommendedName>
        <fullName evidence="2">Small acidic protein-like domain-containing protein</fullName>
    </recommendedName>
</protein>
<dbReference type="Proteomes" id="UP001190926">
    <property type="component" value="Unassembled WGS sequence"/>
</dbReference>
<proteinExistence type="predicted"/>
<reference evidence="3 4" key="1">
    <citation type="journal article" date="2021" name="Nat. Commun.">
        <title>Incipient diploidization of the medicinal plant Perilla within 10,000 years.</title>
        <authorList>
            <person name="Zhang Y."/>
            <person name="Shen Q."/>
            <person name="Leng L."/>
            <person name="Zhang D."/>
            <person name="Chen S."/>
            <person name="Shi Y."/>
            <person name="Ning Z."/>
            <person name="Chen S."/>
        </authorList>
    </citation>
    <scope>NUCLEOTIDE SEQUENCE [LARGE SCALE GENOMIC DNA]</scope>
    <source>
        <strain evidence="4">cv. PC099</strain>
    </source>
</reference>
<dbReference type="EMBL" id="SDAM02000068">
    <property type="protein sequence ID" value="KAH6832559.1"/>
    <property type="molecule type" value="Genomic_DNA"/>
</dbReference>
<feature type="compositionally biased region" description="Basic and acidic residues" evidence="1">
    <location>
        <begin position="156"/>
        <end position="204"/>
    </location>
</feature>
<dbReference type="PANTHER" id="PTHR22426">
    <property type="entry name" value="ARGININE_SERINE-RICH COILED-COIL PROTEIN 2"/>
    <property type="match status" value="1"/>
</dbReference>
<feature type="region of interest" description="Disordered" evidence="1">
    <location>
        <begin position="37"/>
        <end position="355"/>
    </location>
</feature>
<accession>A0AAD4JEV8</accession>
<dbReference type="AlphaFoldDB" id="A0AAD4JEV8"/>
<organism evidence="3 4">
    <name type="scientific">Perilla frutescens var. hirtella</name>
    <name type="common">Perilla citriodora</name>
    <name type="synonym">Perilla setoyensis</name>
    <dbReference type="NCBI Taxonomy" id="608512"/>
    <lineage>
        <taxon>Eukaryota</taxon>
        <taxon>Viridiplantae</taxon>
        <taxon>Streptophyta</taxon>
        <taxon>Embryophyta</taxon>
        <taxon>Tracheophyta</taxon>
        <taxon>Spermatophyta</taxon>
        <taxon>Magnoliopsida</taxon>
        <taxon>eudicotyledons</taxon>
        <taxon>Gunneridae</taxon>
        <taxon>Pentapetalae</taxon>
        <taxon>asterids</taxon>
        <taxon>lamiids</taxon>
        <taxon>Lamiales</taxon>
        <taxon>Lamiaceae</taxon>
        <taxon>Nepetoideae</taxon>
        <taxon>Elsholtzieae</taxon>
        <taxon>Perilla</taxon>
    </lineage>
</organism>
<dbReference type="PANTHER" id="PTHR22426:SF2">
    <property type="entry name" value="ARGININE_SERINE-RICH COILED-COIL PROTEIN 2"/>
    <property type="match status" value="1"/>
</dbReference>
<feature type="compositionally biased region" description="Basic and acidic residues" evidence="1">
    <location>
        <begin position="38"/>
        <end position="53"/>
    </location>
</feature>
<evidence type="ECO:0000256" key="1">
    <source>
        <dbReference type="SAM" id="MobiDB-lite"/>
    </source>
</evidence>
<evidence type="ECO:0000313" key="3">
    <source>
        <dbReference type="EMBL" id="KAH6832559.1"/>
    </source>
</evidence>
<name>A0AAD4JEV8_PERFH</name>
<dbReference type="Pfam" id="PF15477">
    <property type="entry name" value="SMAP"/>
    <property type="match status" value="1"/>
</dbReference>
<feature type="domain" description="Small acidic protein-like" evidence="2">
    <location>
        <begin position="410"/>
        <end position="475"/>
    </location>
</feature>
<gene>
    <name evidence="3" type="ORF">C2S53_008858</name>
</gene>
<feature type="compositionally biased region" description="Basic and acidic residues" evidence="1">
    <location>
        <begin position="213"/>
        <end position="284"/>
    </location>
</feature>
<dbReference type="InterPro" id="IPR028124">
    <property type="entry name" value="SMAP_dom"/>
</dbReference>
<feature type="compositionally biased region" description="Low complexity" evidence="1">
    <location>
        <begin position="66"/>
        <end position="83"/>
    </location>
</feature>
<comment type="caution">
    <text evidence="3">The sequence shown here is derived from an EMBL/GenBank/DDBJ whole genome shotgun (WGS) entry which is preliminary data.</text>
</comment>
<sequence>MSSAVVVSSPCFVENGGGVFALGNIEFPLLALGSMDSNARESSDTKAEFRKPTNDAANRKYRRRSPVGGSSSASDGSPHSGRSLSPVPLRKGTTRVADDKRKRDDDRNQSGRIGESYKYSDRQSSRSHHRYDDRNRRDRHVDDYDKGYSKSSYLSRDPRDNNNLDYSRSDKEHRSRDYVNDVDTYSRGKSDGSGNRSRDKDSYDRTGSGRRHAAIEERDKDIDRNREDKVDRYGKTDNRKSSVDLRSDRSPAYEESRGLRNDSFARRDSSGPRVKEATWKDAKELNSASELNSERYANDEKRRDDDRGTFKERSNREPKEHADDMSTKGQDSKKPKTLSLDSTVPGTDGTSEPAYVTDSDIDAARIAAMKAAELVNKNLVGTGYMSTDQKKKLLWGNKKSIATEESTHRWDTPMFGDRDRQEKFNKLMGVKGDAKVEVKPDNPDVEKQREQLQMDLEKQYTAGLRRRDGRTVGLGL</sequence>
<feature type="compositionally biased region" description="Basic and acidic residues" evidence="1">
    <location>
        <begin position="292"/>
        <end position="334"/>
    </location>
</feature>
<keyword evidence="4" id="KW-1185">Reference proteome</keyword>
<evidence type="ECO:0000313" key="4">
    <source>
        <dbReference type="Proteomes" id="UP001190926"/>
    </source>
</evidence>